<comment type="caution">
    <text evidence="3">The sequence shown here is derived from an EMBL/GenBank/DDBJ whole genome shotgun (WGS) entry which is preliminary data.</text>
</comment>
<dbReference type="Pfam" id="PF00167">
    <property type="entry name" value="FGF"/>
    <property type="match status" value="1"/>
</dbReference>
<evidence type="ECO:0000256" key="2">
    <source>
        <dbReference type="RuleBase" id="RU049442"/>
    </source>
</evidence>
<evidence type="ECO:0000313" key="3">
    <source>
        <dbReference type="EMBL" id="RMX58439.1"/>
    </source>
</evidence>
<gene>
    <name evidence="3" type="ORF">pdam_00019706</name>
</gene>
<dbReference type="SMART" id="SM00442">
    <property type="entry name" value="FGF"/>
    <property type="match status" value="1"/>
</dbReference>
<dbReference type="CDD" id="cd00058">
    <property type="entry name" value="beta-trefoil_FGF"/>
    <property type="match status" value="1"/>
</dbReference>
<dbReference type="EMBL" id="RCHS01000516">
    <property type="protein sequence ID" value="RMX58439.1"/>
    <property type="molecule type" value="Genomic_DNA"/>
</dbReference>
<dbReference type="InterPro" id="IPR002209">
    <property type="entry name" value="Fibroblast_GF_fam"/>
</dbReference>
<dbReference type="InterPro" id="IPR008996">
    <property type="entry name" value="IL1/FGF"/>
</dbReference>
<dbReference type="PRINTS" id="PR00262">
    <property type="entry name" value="IL1HBGF"/>
</dbReference>
<proteinExistence type="inferred from homology"/>
<name>A0A3M6UXX1_POCDA</name>
<dbReference type="PRINTS" id="PR00263">
    <property type="entry name" value="HBGFFGF"/>
</dbReference>
<dbReference type="OrthoDB" id="5987799at2759"/>
<dbReference type="AlphaFoldDB" id="A0A3M6UXX1"/>
<evidence type="ECO:0000313" key="4">
    <source>
        <dbReference type="Proteomes" id="UP000275408"/>
    </source>
</evidence>
<dbReference type="PANTHER" id="PTHR11486">
    <property type="entry name" value="FIBROBLAST GROWTH FACTOR"/>
    <property type="match status" value="1"/>
</dbReference>
<keyword evidence="4" id="KW-1185">Reference proteome</keyword>
<reference evidence="3 4" key="1">
    <citation type="journal article" date="2018" name="Sci. Rep.">
        <title>Comparative analysis of the Pocillopora damicornis genome highlights role of immune system in coral evolution.</title>
        <authorList>
            <person name="Cunning R."/>
            <person name="Bay R.A."/>
            <person name="Gillette P."/>
            <person name="Baker A.C."/>
            <person name="Traylor-Knowles N."/>
        </authorList>
    </citation>
    <scope>NUCLEOTIDE SEQUENCE [LARGE SCALE GENOMIC DNA]</scope>
    <source>
        <strain evidence="3">RSMAS</strain>
        <tissue evidence="3">Whole animal</tissue>
    </source>
</reference>
<organism evidence="3 4">
    <name type="scientific">Pocillopora damicornis</name>
    <name type="common">Cauliflower coral</name>
    <name type="synonym">Millepora damicornis</name>
    <dbReference type="NCBI Taxonomy" id="46731"/>
    <lineage>
        <taxon>Eukaryota</taxon>
        <taxon>Metazoa</taxon>
        <taxon>Cnidaria</taxon>
        <taxon>Anthozoa</taxon>
        <taxon>Hexacorallia</taxon>
        <taxon>Scleractinia</taxon>
        <taxon>Astrocoeniina</taxon>
        <taxon>Pocilloporidae</taxon>
        <taxon>Pocillopora</taxon>
    </lineage>
</organism>
<dbReference type="STRING" id="46731.A0A3M6UXX1"/>
<comment type="similarity">
    <text evidence="1 2">Belongs to the heparin-binding growth factors family.</text>
</comment>
<dbReference type="Gene3D" id="2.80.10.50">
    <property type="match status" value="1"/>
</dbReference>
<dbReference type="InterPro" id="IPR056378">
    <property type="entry name" value="Let-756-like_FGF"/>
</dbReference>
<accession>A0A3M6UXX1</accession>
<dbReference type="GO" id="GO:0008083">
    <property type="term" value="F:growth factor activity"/>
    <property type="evidence" value="ECO:0007669"/>
    <property type="project" value="InterPro"/>
</dbReference>
<protein>
    <recommendedName>
        <fullName evidence="2">Fibroblast growth factor</fullName>
        <shortName evidence="2">FGF</shortName>
    </recommendedName>
</protein>
<evidence type="ECO:0000256" key="1">
    <source>
        <dbReference type="ARBA" id="ARBA00007936"/>
    </source>
</evidence>
<dbReference type="SUPFAM" id="SSF50353">
    <property type="entry name" value="Cytokine"/>
    <property type="match status" value="1"/>
</dbReference>
<dbReference type="Proteomes" id="UP000275408">
    <property type="component" value="Unassembled WGS sequence"/>
</dbReference>
<sequence length="211" mass="23721">MQKEYYAMETVTRMVTFAPIICLLICSSVALPSKQAANASDENFQQTQAATSQREELVPKTTRLHKMGILKVPTNTRLVRLYNKNGYFLKISNTGRLRGTRSIDNPNTLIVMESMGPSIVRLKGVVSKTYLCMNDEGICHIMAQPTDECLFKEKLGTNYFNTYASYKYSGRNPGNITQEFYIAIKKNGKLKHGANTAMIQKSVDFTVVPLK</sequence>